<keyword evidence="2" id="KW-0238">DNA-binding</keyword>
<keyword evidence="1" id="KW-0805">Transcription regulation</keyword>
<dbReference type="PANTHER" id="PTHR46796:SF6">
    <property type="entry name" value="ARAC SUBFAMILY"/>
    <property type="match status" value="1"/>
</dbReference>
<gene>
    <name evidence="5" type="ORF">GFB49_16165</name>
</gene>
<evidence type="ECO:0000256" key="2">
    <source>
        <dbReference type="ARBA" id="ARBA00023125"/>
    </source>
</evidence>
<comment type="caution">
    <text evidence="5">The sequence shown here is derived from an EMBL/GenBank/DDBJ whole genome shotgun (WGS) entry which is preliminary data.</text>
</comment>
<evidence type="ECO:0000313" key="5">
    <source>
        <dbReference type="EMBL" id="MQQ10002.1"/>
    </source>
</evidence>
<reference evidence="5 6" key="1">
    <citation type="submission" date="2019-10" db="EMBL/GenBank/DDBJ databases">
        <title>Epibacterium sp. nov., isolated from seawater.</title>
        <authorList>
            <person name="Zhang X."/>
            <person name="Li N."/>
        </authorList>
    </citation>
    <scope>NUCLEOTIDE SEQUENCE [LARGE SCALE GENOMIC DNA]</scope>
    <source>
        <strain evidence="5 6">SM1979</strain>
    </source>
</reference>
<dbReference type="GO" id="GO:0003700">
    <property type="term" value="F:DNA-binding transcription factor activity"/>
    <property type="evidence" value="ECO:0007669"/>
    <property type="project" value="InterPro"/>
</dbReference>
<dbReference type="InterPro" id="IPR020449">
    <property type="entry name" value="Tscrpt_reg_AraC-type_HTH"/>
</dbReference>
<dbReference type="Proteomes" id="UP000444174">
    <property type="component" value="Unassembled WGS sequence"/>
</dbReference>
<dbReference type="PANTHER" id="PTHR46796">
    <property type="entry name" value="HTH-TYPE TRANSCRIPTIONAL ACTIVATOR RHAS-RELATED"/>
    <property type="match status" value="1"/>
</dbReference>
<dbReference type="InterPro" id="IPR018060">
    <property type="entry name" value="HTH_AraC"/>
</dbReference>
<evidence type="ECO:0000313" key="6">
    <source>
        <dbReference type="Proteomes" id="UP000444174"/>
    </source>
</evidence>
<evidence type="ECO:0000256" key="1">
    <source>
        <dbReference type="ARBA" id="ARBA00023015"/>
    </source>
</evidence>
<protein>
    <submittedName>
        <fullName evidence="5">Helix-turn-helix domain-containing protein</fullName>
    </submittedName>
</protein>
<proteinExistence type="predicted"/>
<dbReference type="InterPro" id="IPR009057">
    <property type="entry name" value="Homeodomain-like_sf"/>
</dbReference>
<dbReference type="SUPFAM" id="SSF46689">
    <property type="entry name" value="Homeodomain-like"/>
    <property type="match status" value="2"/>
</dbReference>
<evidence type="ECO:0000256" key="3">
    <source>
        <dbReference type="ARBA" id="ARBA00023163"/>
    </source>
</evidence>
<dbReference type="Gene3D" id="1.10.10.60">
    <property type="entry name" value="Homeodomain-like"/>
    <property type="match status" value="1"/>
</dbReference>
<dbReference type="AlphaFoldDB" id="A0A843YL78"/>
<keyword evidence="3" id="KW-0804">Transcription</keyword>
<dbReference type="Gene3D" id="3.40.50.880">
    <property type="match status" value="1"/>
</dbReference>
<dbReference type="Pfam" id="PF01965">
    <property type="entry name" value="DJ-1_PfpI"/>
    <property type="match status" value="1"/>
</dbReference>
<dbReference type="Pfam" id="PF12833">
    <property type="entry name" value="HTH_18"/>
    <property type="match status" value="1"/>
</dbReference>
<keyword evidence="6" id="KW-1185">Reference proteome</keyword>
<dbReference type="InterPro" id="IPR050204">
    <property type="entry name" value="AraC_XylS_family_regulators"/>
</dbReference>
<name>A0A843YL78_9RHOB</name>
<dbReference type="SMART" id="SM00342">
    <property type="entry name" value="HTH_ARAC"/>
    <property type="match status" value="1"/>
</dbReference>
<evidence type="ECO:0000259" key="4">
    <source>
        <dbReference type="PROSITE" id="PS01124"/>
    </source>
</evidence>
<dbReference type="InterPro" id="IPR029062">
    <property type="entry name" value="Class_I_gatase-like"/>
</dbReference>
<feature type="domain" description="HTH araC/xylS-type" evidence="4">
    <location>
        <begin position="243"/>
        <end position="341"/>
    </location>
</feature>
<dbReference type="EMBL" id="WIBF01000011">
    <property type="protein sequence ID" value="MQQ10002.1"/>
    <property type="molecule type" value="Genomic_DNA"/>
</dbReference>
<dbReference type="InterPro" id="IPR002818">
    <property type="entry name" value="DJ-1/PfpI"/>
</dbReference>
<dbReference type="GO" id="GO:0043565">
    <property type="term" value="F:sequence-specific DNA binding"/>
    <property type="evidence" value="ECO:0007669"/>
    <property type="project" value="InterPro"/>
</dbReference>
<dbReference type="CDD" id="cd03136">
    <property type="entry name" value="GATase1_AraC_ArgR_like"/>
    <property type="match status" value="1"/>
</dbReference>
<accession>A0A843YL78</accession>
<dbReference type="PRINTS" id="PR00032">
    <property type="entry name" value="HTHARAC"/>
</dbReference>
<dbReference type="PROSITE" id="PS01124">
    <property type="entry name" value="HTH_ARAC_FAMILY_2"/>
    <property type="match status" value="1"/>
</dbReference>
<dbReference type="SUPFAM" id="SSF52317">
    <property type="entry name" value="Class I glutamine amidotransferase-like"/>
    <property type="match status" value="1"/>
</dbReference>
<organism evidence="5 6">
    <name type="scientific">Tritonibacter litoralis</name>
    <dbReference type="NCBI Taxonomy" id="2662264"/>
    <lineage>
        <taxon>Bacteria</taxon>
        <taxon>Pseudomonadati</taxon>
        <taxon>Pseudomonadota</taxon>
        <taxon>Alphaproteobacteria</taxon>
        <taxon>Rhodobacterales</taxon>
        <taxon>Paracoccaceae</taxon>
        <taxon>Tritonibacter</taxon>
    </lineage>
</organism>
<sequence>MHCAVSNDKCQDNFVPRASSAHFDIRYDGAPQDFFFLVLPRSMMLGVAAAIEPLRVANQITGKELFRWFILTEDGAPVRCSNGMQVTPDMALDDAPVGGLTFISAGGEPQLAAGEKTLNWIRKAARFGRPLGTINTGAFALAQAGVLTDQIFTLHWEDQPAFLEEFPNLTPSSNIFEITPRLISCGGGHAATDMILTLIEERHGEQLAIVCADMCLHMRSRRGSEPQRSNFAVAVGSRNRRLLSALQMMQDSIESPLSIHEICDKLDISRRQLERLFTRYLDQSPMQVYFDMRLHHAYGLMNETSMSVTEIALASGFNSATHFSRQFKRRFGASPHFFRKGWS</sequence>